<dbReference type="PANTHER" id="PTHR44366">
    <property type="entry name" value="UDP-N-ACETYLGLUCOSAMINE--PEPTIDE N-ACETYLGLUCOSAMINYLTRANSFERASE 110 KDA SUBUNIT"/>
    <property type="match status" value="1"/>
</dbReference>
<feature type="repeat" description="TPR" evidence="8">
    <location>
        <begin position="286"/>
        <end position="319"/>
    </location>
</feature>
<dbReference type="InterPro" id="IPR019734">
    <property type="entry name" value="TPR_rpt"/>
</dbReference>
<sequence length="827" mass="92410">MIVQQKRSSMFHCNTRLSISLLVLLSECLATSRKQQKGCVGASLKANSHELLSVGLYHQTAGRLQVAQACYEAAIRRKKDFATAYFNLGTVFSAKGEDQKAIDAFRKVIHIQPKYATAHYNIGNIFYKLNMVDEAISSFKEAISVDPTYVHAHANVATLLHLKGDLQGAKKHHQASIRSDPGFSDGWMNLGNVFRSLGELEASVQAYETAASLKPDHGMVYYNLGIALWEQGEFEKAISAYTLSLTFSGKLASAYYNLGMCYQQLGRLQESRWSFQNATQISPHSYEAYNNLGAVLEQLGSIPEAIMAYSSAFRLAQKNWSSVHISIIANYYTSLQTACNWKEMESIRAEVLERVNTGIDANEDLQPFNCVLYRLDESLARRIARHQAAMYDISNNVHLYQDSILQANFRNLQVGILLDNFRNGTFQQYLPSVCDGLSAQRLSINVYLLKSKNAQNDAFLMSSKRFKSLRVVNQFYEGTENRRSALQIGKTISGEKVHVLIDVVERSSPFHLSVMSLRSAPVQIHLGSMLTQEADYINYLLSDVIISPPEAVPTSSEKFVYLPLSVILNDFKLSRQGVLDLPSQHVPKMRSRFGLPEMAPLVCSFCEANKITRELVDSWVRILKRVDGSVLWIPRYNPLAEENLRVEFKRRGLNISRVLFSPPEVRCLGGKCTRHAGNGSLVLSDMEYLAAALCADVVLDTGPDISSSATFGSMLWAAIPSLTMPGFKMSSRSGASQVLSLGRAAAFLVARTTSELEDIAVMLAHNSDTTERFRSYLRHQRTRSELFDVEIWANAFQSSLLLLWEHFVASQDALMHIVATKVDDGEV</sequence>
<dbReference type="PANTHER" id="PTHR44366:SF1">
    <property type="entry name" value="UDP-N-ACETYLGLUCOSAMINE--PEPTIDE N-ACETYLGLUCOSAMINYLTRANSFERASE 110 KDA SUBUNIT"/>
    <property type="match status" value="1"/>
</dbReference>
<dbReference type="SUPFAM" id="SSF48452">
    <property type="entry name" value="TPR-like"/>
    <property type="match status" value="2"/>
</dbReference>
<keyword evidence="5" id="KW-0808">Transferase</keyword>
<dbReference type="Pfam" id="PF13844">
    <property type="entry name" value="Glyco_transf_41"/>
    <property type="match status" value="2"/>
</dbReference>
<dbReference type="Pfam" id="PF13414">
    <property type="entry name" value="TPR_11"/>
    <property type="match status" value="1"/>
</dbReference>
<dbReference type="Pfam" id="PF13432">
    <property type="entry name" value="TPR_16"/>
    <property type="match status" value="1"/>
</dbReference>
<gene>
    <name evidence="11" type="ORF">HPHI1048_LOCUS7387</name>
</gene>
<dbReference type="InterPro" id="IPR011990">
    <property type="entry name" value="TPR-like_helical_dom_sf"/>
</dbReference>
<feature type="chain" id="PRO_5031363052" description="protein O-GlcNAc transferase" evidence="9">
    <location>
        <begin position="31"/>
        <end position="827"/>
    </location>
</feature>
<comment type="similarity">
    <text evidence="2">Belongs to the glycosyltransferase 41 family. O-GlcNAc transferase subfamily.</text>
</comment>
<dbReference type="Gene3D" id="1.25.40.10">
    <property type="entry name" value="Tetratricopeptide repeat domain"/>
    <property type="match status" value="3"/>
</dbReference>
<keyword evidence="7 8" id="KW-0802">TPR repeat</keyword>
<evidence type="ECO:0000313" key="11">
    <source>
        <dbReference type="EMBL" id="CAD8478398.1"/>
    </source>
</evidence>
<dbReference type="Pfam" id="PF00515">
    <property type="entry name" value="TPR_1"/>
    <property type="match status" value="1"/>
</dbReference>
<evidence type="ECO:0000256" key="2">
    <source>
        <dbReference type="ARBA" id="ARBA00005386"/>
    </source>
</evidence>
<feature type="repeat" description="TPR" evidence="8">
    <location>
        <begin position="218"/>
        <end position="251"/>
    </location>
</feature>
<feature type="repeat" description="TPR" evidence="8">
    <location>
        <begin position="252"/>
        <end position="285"/>
    </location>
</feature>
<accession>A0A7S0EAH3</accession>
<dbReference type="UniPathway" id="UPA00378"/>
<evidence type="ECO:0000256" key="3">
    <source>
        <dbReference type="ARBA" id="ARBA00011970"/>
    </source>
</evidence>
<proteinExistence type="inferred from homology"/>
<keyword evidence="4" id="KW-0328">Glycosyltransferase</keyword>
<feature type="domain" description="O-GlcNAc transferase C-terminal" evidence="10">
    <location>
        <begin position="581"/>
        <end position="794"/>
    </location>
</feature>
<reference evidence="11" key="1">
    <citation type="submission" date="2021-01" db="EMBL/GenBank/DDBJ databases">
        <authorList>
            <person name="Corre E."/>
            <person name="Pelletier E."/>
            <person name="Niang G."/>
            <person name="Scheremetjew M."/>
            <person name="Finn R."/>
            <person name="Kale V."/>
            <person name="Holt S."/>
            <person name="Cochrane G."/>
            <person name="Meng A."/>
            <person name="Brown T."/>
            <person name="Cohen L."/>
        </authorList>
    </citation>
    <scope>NUCLEOTIDE SEQUENCE</scope>
    <source>
        <strain evidence="11">CCMP325</strain>
    </source>
</reference>
<feature type="repeat" description="TPR" evidence="8">
    <location>
        <begin position="184"/>
        <end position="217"/>
    </location>
</feature>
<feature type="domain" description="O-GlcNAc transferase C-terminal" evidence="10">
    <location>
        <begin position="339"/>
        <end position="571"/>
    </location>
</feature>
<evidence type="ECO:0000256" key="6">
    <source>
        <dbReference type="ARBA" id="ARBA00022737"/>
    </source>
</evidence>
<dbReference type="EMBL" id="HBEO01010602">
    <property type="protein sequence ID" value="CAD8478398.1"/>
    <property type="molecule type" value="Transcribed_RNA"/>
</dbReference>
<dbReference type="InterPro" id="IPR029489">
    <property type="entry name" value="OGT/SEC/SPY_C"/>
</dbReference>
<protein>
    <recommendedName>
        <fullName evidence="3">protein O-GlcNAc transferase</fullName>
        <ecNumber evidence="3">2.4.1.255</ecNumber>
    </recommendedName>
</protein>
<evidence type="ECO:0000256" key="1">
    <source>
        <dbReference type="ARBA" id="ARBA00004922"/>
    </source>
</evidence>
<evidence type="ECO:0000256" key="5">
    <source>
        <dbReference type="ARBA" id="ARBA00022679"/>
    </source>
</evidence>
<dbReference type="AlphaFoldDB" id="A0A7S0EAH3"/>
<comment type="pathway">
    <text evidence="1">Protein modification; protein glycosylation.</text>
</comment>
<dbReference type="PROSITE" id="PS50293">
    <property type="entry name" value="TPR_REGION"/>
    <property type="match status" value="3"/>
</dbReference>
<evidence type="ECO:0000256" key="4">
    <source>
        <dbReference type="ARBA" id="ARBA00022676"/>
    </source>
</evidence>
<evidence type="ECO:0000256" key="9">
    <source>
        <dbReference type="SAM" id="SignalP"/>
    </source>
</evidence>
<dbReference type="InterPro" id="IPR037919">
    <property type="entry name" value="OGT"/>
</dbReference>
<dbReference type="PROSITE" id="PS50005">
    <property type="entry name" value="TPR"/>
    <property type="match status" value="6"/>
</dbReference>
<keyword evidence="6" id="KW-0677">Repeat</keyword>
<dbReference type="EC" id="2.4.1.255" evidence="3"/>
<dbReference type="Gene3D" id="3.40.50.11380">
    <property type="match status" value="1"/>
</dbReference>
<organism evidence="11">
    <name type="scientific">Hanusia phi</name>
    <dbReference type="NCBI Taxonomy" id="3032"/>
    <lineage>
        <taxon>Eukaryota</taxon>
        <taxon>Cryptophyceae</taxon>
        <taxon>Pyrenomonadales</taxon>
        <taxon>Geminigeraceae</taxon>
        <taxon>Hanusia</taxon>
    </lineage>
</organism>
<name>A0A7S0EAH3_9CRYP</name>
<dbReference type="SMART" id="SM00028">
    <property type="entry name" value="TPR"/>
    <property type="match status" value="8"/>
</dbReference>
<feature type="repeat" description="TPR" evidence="8">
    <location>
        <begin position="116"/>
        <end position="149"/>
    </location>
</feature>
<dbReference type="GO" id="GO:0097363">
    <property type="term" value="F:protein O-acetylglucosaminyltransferase activity"/>
    <property type="evidence" value="ECO:0007669"/>
    <property type="project" value="UniProtKB-EC"/>
</dbReference>
<feature type="signal peptide" evidence="9">
    <location>
        <begin position="1"/>
        <end position="30"/>
    </location>
</feature>
<evidence type="ECO:0000259" key="10">
    <source>
        <dbReference type="Pfam" id="PF13844"/>
    </source>
</evidence>
<keyword evidence="9" id="KW-0732">Signal</keyword>
<dbReference type="Gene3D" id="3.40.50.2000">
    <property type="entry name" value="Glycogen Phosphorylase B"/>
    <property type="match status" value="1"/>
</dbReference>
<evidence type="ECO:0000256" key="7">
    <source>
        <dbReference type="ARBA" id="ARBA00022803"/>
    </source>
</evidence>
<evidence type="ECO:0000256" key="8">
    <source>
        <dbReference type="PROSITE-ProRule" id="PRU00339"/>
    </source>
</evidence>
<dbReference type="GO" id="GO:0006493">
    <property type="term" value="P:protein O-linked glycosylation"/>
    <property type="evidence" value="ECO:0007669"/>
    <property type="project" value="InterPro"/>
</dbReference>
<feature type="repeat" description="TPR" evidence="8">
    <location>
        <begin position="82"/>
        <end position="115"/>
    </location>
</feature>
<dbReference type="Pfam" id="PF13424">
    <property type="entry name" value="TPR_12"/>
    <property type="match status" value="1"/>
</dbReference>